<proteinExistence type="predicted"/>
<gene>
    <name evidence="2" type="ORF">KJ970_03670</name>
</gene>
<sequence length="221" mass="25212">MPDPLLANIFSHWHKPYDDFETSTLEFYSAVEAALKRRRIPKIVTSRVDWREGGIGTPKRKYLRVTREDMAFDICAAPFGTGFFFSWWLGTTGSGFIHWVIVILPSLAFLQFVQSRDAGHDLLGFLAFFILLSPFLRLVALVSRKYGPGVDDAVGRIPVIGFLYRALFTRITYHRIDTMLMFQSVVQSAVCEVIDGLTKAKGLRVLGDDEKKPIMRDLFKR</sequence>
<keyword evidence="1" id="KW-0472">Membrane</keyword>
<dbReference type="AlphaFoldDB" id="A0A948RSD8"/>
<keyword evidence="1" id="KW-1133">Transmembrane helix</keyword>
<keyword evidence="1" id="KW-0812">Transmembrane</keyword>
<evidence type="ECO:0000313" key="2">
    <source>
        <dbReference type="EMBL" id="MBU2690000.1"/>
    </source>
</evidence>
<dbReference type="EMBL" id="JAHJDP010000023">
    <property type="protein sequence ID" value="MBU2690000.1"/>
    <property type="molecule type" value="Genomic_DNA"/>
</dbReference>
<dbReference type="Proteomes" id="UP000777784">
    <property type="component" value="Unassembled WGS sequence"/>
</dbReference>
<name>A0A948RSD8_UNCEI</name>
<feature type="transmembrane region" description="Helical" evidence="1">
    <location>
        <begin position="122"/>
        <end position="141"/>
    </location>
</feature>
<feature type="transmembrane region" description="Helical" evidence="1">
    <location>
        <begin position="96"/>
        <end position="113"/>
    </location>
</feature>
<comment type="caution">
    <text evidence="2">The sequence shown here is derived from an EMBL/GenBank/DDBJ whole genome shotgun (WGS) entry which is preliminary data.</text>
</comment>
<accession>A0A948RSD8</accession>
<organism evidence="2 3">
    <name type="scientific">Eiseniibacteriota bacterium</name>
    <dbReference type="NCBI Taxonomy" id="2212470"/>
    <lineage>
        <taxon>Bacteria</taxon>
        <taxon>Candidatus Eiseniibacteriota</taxon>
    </lineage>
</organism>
<protein>
    <submittedName>
        <fullName evidence="2">Uncharacterized protein</fullName>
    </submittedName>
</protein>
<evidence type="ECO:0000313" key="3">
    <source>
        <dbReference type="Proteomes" id="UP000777784"/>
    </source>
</evidence>
<feature type="transmembrane region" description="Helical" evidence="1">
    <location>
        <begin position="153"/>
        <end position="173"/>
    </location>
</feature>
<evidence type="ECO:0000256" key="1">
    <source>
        <dbReference type="SAM" id="Phobius"/>
    </source>
</evidence>
<reference evidence="2" key="1">
    <citation type="submission" date="2021-05" db="EMBL/GenBank/DDBJ databases">
        <title>Energy efficiency and biological interactions define the core microbiome of deep oligotrophic groundwater.</title>
        <authorList>
            <person name="Mehrshad M."/>
            <person name="Lopez-Fernandez M."/>
            <person name="Bell E."/>
            <person name="Bernier-Latmani R."/>
            <person name="Bertilsson S."/>
            <person name="Dopson M."/>
        </authorList>
    </citation>
    <scope>NUCLEOTIDE SEQUENCE</scope>
    <source>
        <strain evidence="2">Modern_marine.mb.64</strain>
    </source>
</reference>